<dbReference type="Pfam" id="PF00023">
    <property type="entry name" value="Ank"/>
    <property type="match status" value="1"/>
</dbReference>
<keyword evidence="3" id="KW-1185">Reference proteome</keyword>
<dbReference type="Gene3D" id="1.25.40.20">
    <property type="entry name" value="Ankyrin repeat-containing domain"/>
    <property type="match status" value="1"/>
</dbReference>
<dbReference type="OrthoDB" id="2428204at2759"/>
<dbReference type="PROSITE" id="PS50088">
    <property type="entry name" value="ANK_REPEAT"/>
    <property type="match status" value="1"/>
</dbReference>
<dbReference type="InParanoid" id="A0A5J5EVB1"/>
<organism evidence="2 3">
    <name type="scientific">Sphaerosporella brunnea</name>
    <dbReference type="NCBI Taxonomy" id="1250544"/>
    <lineage>
        <taxon>Eukaryota</taxon>
        <taxon>Fungi</taxon>
        <taxon>Dikarya</taxon>
        <taxon>Ascomycota</taxon>
        <taxon>Pezizomycotina</taxon>
        <taxon>Pezizomycetes</taxon>
        <taxon>Pezizales</taxon>
        <taxon>Pyronemataceae</taxon>
        <taxon>Sphaerosporella</taxon>
    </lineage>
</organism>
<dbReference type="InterPro" id="IPR036770">
    <property type="entry name" value="Ankyrin_rpt-contain_sf"/>
</dbReference>
<evidence type="ECO:0000256" key="1">
    <source>
        <dbReference type="PROSITE-ProRule" id="PRU00023"/>
    </source>
</evidence>
<keyword evidence="1" id="KW-0040">ANK repeat</keyword>
<name>A0A5J5EVB1_9PEZI</name>
<feature type="repeat" description="ANK" evidence="1">
    <location>
        <begin position="107"/>
        <end position="139"/>
    </location>
</feature>
<protein>
    <submittedName>
        <fullName evidence="2">Uncharacterized protein</fullName>
    </submittedName>
</protein>
<dbReference type="EMBL" id="VXIS01000103">
    <property type="protein sequence ID" value="KAA8904891.1"/>
    <property type="molecule type" value="Genomic_DNA"/>
</dbReference>
<dbReference type="Proteomes" id="UP000326924">
    <property type="component" value="Unassembled WGS sequence"/>
</dbReference>
<dbReference type="AlphaFoldDB" id="A0A5J5EVB1"/>
<dbReference type="InterPro" id="IPR002110">
    <property type="entry name" value="Ankyrin_rpt"/>
</dbReference>
<evidence type="ECO:0000313" key="2">
    <source>
        <dbReference type="EMBL" id="KAA8904891.1"/>
    </source>
</evidence>
<sequence>MSPPQIPLEILLMIAHLLTDHEGWLCFADFNSFLKVNRALYACPNRPLWQEAVDCGYMEDYVFGHLIHTNNLAGLKFFLELGADVEALLQGEFKNGRFDRYSNDWDTYGTPLKAAVDLDNIPIARLLLAYGADVVLYDERDRPGYNVIRSARSAEMVQLLLDPERGRPML</sequence>
<comment type="caution">
    <text evidence="2">The sequence shown here is derived from an EMBL/GenBank/DDBJ whole genome shotgun (WGS) entry which is preliminary data.</text>
</comment>
<gene>
    <name evidence="2" type="ORF">FN846DRAFT_951826</name>
</gene>
<reference evidence="2 3" key="1">
    <citation type="submission" date="2019-09" db="EMBL/GenBank/DDBJ databases">
        <title>Draft genome of the ectomycorrhizal ascomycete Sphaerosporella brunnea.</title>
        <authorList>
            <consortium name="DOE Joint Genome Institute"/>
            <person name="Benucci G.M."/>
            <person name="Marozzi G."/>
            <person name="Antonielli L."/>
            <person name="Sanchez S."/>
            <person name="Marco P."/>
            <person name="Wang X."/>
            <person name="Falini L.B."/>
            <person name="Barry K."/>
            <person name="Haridas S."/>
            <person name="Lipzen A."/>
            <person name="Labutti K."/>
            <person name="Grigoriev I.V."/>
            <person name="Murat C."/>
            <person name="Martin F."/>
            <person name="Albertini E."/>
            <person name="Donnini D."/>
            <person name="Bonito G."/>
        </authorList>
    </citation>
    <scope>NUCLEOTIDE SEQUENCE [LARGE SCALE GENOMIC DNA]</scope>
    <source>
        <strain evidence="2 3">Sb_GMNB300</strain>
    </source>
</reference>
<evidence type="ECO:0000313" key="3">
    <source>
        <dbReference type="Proteomes" id="UP000326924"/>
    </source>
</evidence>
<dbReference type="SUPFAM" id="SSF48403">
    <property type="entry name" value="Ankyrin repeat"/>
    <property type="match status" value="1"/>
</dbReference>
<proteinExistence type="predicted"/>
<accession>A0A5J5EVB1</accession>